<proteinExistence type="predicted"/>
<organism evidence="2 3">
    <name type="scientific">Roseicella aerolata</name>
    <dbReference type="NCBI Taxonomy" id="2883479"/>
    <lineage>
        <taxon>Bacteria</taxon>
        <taxon>Pseudomonadati</taxon>
        <taxon>Pseudomonadota</taxon>
        <taxon>Alphaproteobacteria</taxon>
        <taxon>Acetobacterales</taxon>
        <taxon>Roseomonadaceae</taxon>
        <taxon>Roseicella</taxon>
    </lineage>
</organism>
<feature type="region of interest" description="Disordered" evidence="1">
    <location>
        <begin position="1"/>
        <end position="86"/>
    </location>
</feature>
<feature type="compositionally biased region" description="Gly residues" evidence="1">
    <location>
        <begin position="62"/>
        <end position="79"/>
    </location>
</feature>
<evidence type="ECO:0000313" key="3">
    <source>
        <dbReference type="Proteomes" id="UP001139311"/>
    </source>
</evidence>
<dbReference type="Proteomes" id="UP001139311">
    <property type="component" value="Unassembled WGS sequence"/>
</dbReference>
<dbReference type="AlphaFoldDB" id="A0A9X1IEB0"/>
<keyword evidence="3" id="KW-1185">Reference proteome</keyword>
<accession>A0A9X1IEB0</accession>
<feature type="compositionally biased region" description="Basic and acidic residues" evidence="1">
    <location>
        <begin position="1"/>
        <end position="16"/>
    </location>
</feature>
<comment type="caution">
    <text evidence="2">The sequence shown here is derived from an EMBL/GenBank/DDBJ whole genome shotgun (WGS) entry which is preliminary data.</text>
</comment>
<evidence type="ECO:0000256" key="1">
    <source>
        <dbReference type="SAM" id="MobiDB-lite"/>
    </source>
</evidence>
<sequence>MADEDRQRIQTDEAASREGAGGIGAAKGGRSPDDPPKHGTARSFEEGGPADPWDPDTTSDGAMGGGGAGGAGGVTGGASGRTNRPG</sequence>
<name>A0A9X1IEB0_9PROT</name>
<dbReference type="RefSeq" id="WP_226606894.1">
    <property type="nucleotide sequence ID" value="NZ_JAJAQI010000010.1"/>
</dbReference>
<gene>
    <name evidence="2" type="ORF">LHA35_08290</name>
</gene>
<reference evidence="2" key="1">
    <citation type="submission" date="2021-10" db="EMBL/GenBank/DDBJ databases">
        <title>Roseicella aerolatum sp. nov., isolated from aerosols of e-waste dismantling site.</title>
        <authorList>
            <person name="Qin T."/>
        </authorList>
    </citation>
    <scope>NUCLEOTIDE SEQUENCE</scope>
    <source>
        <strain evidence="2">GB24</strain>
    </source>
</reference>
<evidence type="ECO:0000313" key="2">
    <source>
        <dbReference type="EMBL" id="MCB4821728.1"/>
    </source>
</evidence>
<protein>
    <submittedName>
        <fullName evidence="2">Uncharacterized protein</fullName>
    </submittedName>
</protein>
<dbReference type="EMBL" id="JAJAQI010000010">
    <property type="protein sequence ID" value="MCB4821728.1"/>
    <property type="molecule type" value="Genomic_DNA"/>
</dbReference>